<keyword evidence="2" id="KW-0677">Repeat</keyword>
<dbReference type="AlphaFoldDB" id="X6P534"/>
<keyword evidence="3" id="KW-0282">Flagellum</keyword>
<proteinExistence type="predicted"/>
<evidence type="ECO:0000313" key="3">
    <source>
        <dbReference type="EMBL" id="ETO33660.1"/>
    </source>
</evidence>
<evidence type="ECO:0000256" key="1">
    <source>
        <dbReference type="ARBA" id="ARBA00022614"/>
    </source>
</evidence>
<gene>
    <name evidence="3" type="ORF">RFI_03442</name>
</gene>
<feature type="non-terminal residue" evidence="3">
    <location>
        <position position="1"/>
    </location>
</feature>
<feature type="non-terminal residue" evidence="3">
    <location>
        <position position="412"/>
    </location>
</feature>
<accession>X6P534</accession>
<evidence type="ECO:0000256" key="2">
    <source>
        <dbReference type="ARBA" id="ARBA00022737"/>
    </source>
</evidence>
<name>X6P534_RETFI</name>
<keyword evidence="1" id="KW-0433">Leucine-rich repeat</keyword>
<dbReference type="PROSITE" id="PS51450">
    <property type="entry name" value="LRR"/>
    <property type="match status" value="2"/>
</dbReference>
<dbReference type="OrthoDB" id="266138at2759"/>
<comment type="caution">
    <text evidence="3">The sequence shown here is derived from an EMBL/GenBank/DDBJ whole genome shotgun (WGS) entry which is preliminary data.</text>
</comment>
<dbReference type="SUPFAM" id="SSF52058">
    <property type="entry name" value="L domain-like"/>
    <property type="match status" value="1"/>
</dbReference>
<dbReference type="Proteomes" id="UP000023152">
    <property type="component" value="Unassembled WGS sequence"/>
</dbReference>
<dbReference type="SMART" id="SM00365">
    <property type="entry name" value="LRR_SD22"/>
    <property type="match status" value="2"/>
</dbReference>
<keyword evidence="3" id="KW-0966">Cell projection</keyword>
<dbReference type="PANTHER" id="PTHR18849">
    <property type="entry name" value="LEUCINE RICH REPEAT PROTEIN"/>
    <property type="match status" value="1"/>
</dbReference>
<dbReference type="EMBL" id="ASPP01003215">
    <property type="protein sequence ID" value="ETO33660.1"/>
    <property type="molecule type" value="Genomic_DNA"/>
</dbReference>
<protein>
    <submittedName>
        <fullName evidence="3">Flagellar outer dynein arm light chain LC1</fullName>
    </submittedName>
</protein>
<dbReference type="PANTHER" id="PTHR18849:SF0">
    <property type="entry name" value="CILIA- AND FLAGELLA-ASSOCIATED PROTEIN 410-RELATED"/>
    <property type="match status" value="1"/>
</dbReference>
<keyword evidence="3" id="KW-0969">Cilium</keyword>
<organism evidence="3 4">
    <name type="scientific">Reticulomyxa filosa</name>
    <dbReference type="NCBI Taxonomy" id="46433"/>
    <lineage>
        <taxon>Eukaryota</taxon>
        <taxon>Sar</taxon>
        <taxon>Rhizaria</taxon>
        <taxon>Retaria</taxon>
        <taxon>Foraminifera</taxon>
        <taxon>Monothalamids</taxon>
        <taxon>Reticulomyxidae</taxon>
        <taxon>Reticulomyxa</taxon>
    </lineage>
</organism>
<dbReference type="Gene3D" id="3.80.10.10">
    <property type="entry name" value="Ribonuclease Inhibitor"/>
    <property type="match status" value="1"/>
</dbReference>
<evidence type="ECO:0000313" key="4">
    <source>
        <dbReference type="Proteomes" id="UP000023152"/>
    </source>
</evidence>
<reference evidence="3 4" key="1">
    <citation type="journal article" date="2013" name="Curr. Biol.">
        <title>The Genome of the Foraminiferan Reticulomyxa filosa.</title>
        <authorList>
            <person name="Glockner G."/>
            <person name="Hulsmann N."/>
            <person name="Schleicher M."/>
            <person name="Noegel A.A."/>
            <person name="Eichinger L."/>
            <person name="Gallinger C."/>
            <person name="Pawlowski J."/>
            <person name="Sierra R."/>
            <person name="Euteneuer U."/>
            <person name="Pillet L."/>
            <person name="Moustafa A."/>
            <person name="Platzer M."/>
            <person name="Groth M."/>
            <person name="Szafranski K."/>
            <person name="Schliwa M."/>
        </authorList>
    </citation>
    <scope>NUCLEOTIDE SEQUENCE [LARGE SCALE GENOMIC DNA]</scope>
</reference>
<keyword evidence="4" id="KW-1185">Reference proteome</keyword>
<sequence length="412" mass="48074">KKKSGQDPPIAKIIKLHAQIPSLDKMDSVTLGQLTECEFRNILLKKASLNSSTKNLKILSLSRNNIKKLEKFEDVAETLEEKIEGLENLTKLRVLYLSNNKIQFFEELDRIVNSIFFFFCFGCFKHVNCVKQKAHLTNLKDILLLGNPIYLTAPNTQAYRYQVEVIKRLPNFTNWKLDGVMVTKEKLKKQRRSKDNFFFCNCLKSLLQRLKKIQKITVFIALMEYSCRKKLSQNVIRMVTFSSNFQHTIQGVSYGKSSRFYQIKEMICNPSRDSNDPTKVLLDDEEEILTQCLNCSVEFGDIASKGQKTKNKKQKIKKQKPRRLVFLEDTNDKHSTNSFSIPHHDIIVHGLSKEDPNNNYLFVQIENQDSRDLIIKTDQSDCCYMRKKTKCFFFFFFSFFLSLSKKLLLTNV</sequence>
<dbReference type="InterPro" id="IPR032675">
    <property type="entry name" value="LRR_dom_sf"/>
</dbReference>
<dbReference type="InterPro" id="IPR001611">
    <property type="entry name" value="Leu-rich_rpt"/>
</dbReference>